<reference evidence="3 4" key="1">
    <citation type="submission" date="2023-07" db="EMBL/GenBank/DDBJ databases">
        <title>Sorghum-associated microbial communities from plants grown in Nebraska, USA.</title>
        <authorList>
            <person name="Schachtman D."/>
        </authorList>
    </citation>
    <scope>NUCLEOTIDE SEQUENCE [LARGE SCALE GENOMIC DNA]</scope>
    <source>
        <strain evidence="3 4">BE316</strain>
    </source>
</reference>
<name>A0ABU2AC57_9BURK</name>
<organism evidence="3 4">
    <name type="scientific">Roseateles asaccharophilus</name>
    <dbReference type="NCBI Taxonomy" id="582607"/>
    <lineage>
        <taxon>Bacteria</taxon>
        <taxon>Pseudomonadati</taxon>
        <taxon>Pseudomonadota</taxon>
        <taxon>Betaproteobacteria</taxon>
        <taxon>Burkholderiales</taxon>
        <taxon>Sphaerotilaceae</taxon>
        <taxon>Roseateles</taxon>
    </lineage>
</organism>
<keyword evidence="4" id="KW-1185">Reference proteome</keyword>
<dbReference type="InterPro" id="IPR013424">
    <property type="entry name" value="Ice-binding_C"/>
</dbReference>
<comment type="caution">
    <text evidence="3">The sequence shown here is derived from an EMBL/GenBank/DDBJ whole genome shotgun (WGS) entry which is preliminary data.</text>
</comment>
<sequence>MQTHALSKLAAAVLLCGLAAQAGAQTVVLDSYGDDITYLEGWPTPLFQGQNVAIPFDIAAATSIQSILTTLDGTGSLTLGILSRSGALPTAGGWLHSMQLTDPWANTTLTPTGWTLAAGSYWLVAVPDAGFEGSWQSPTNNATANWAYSSGGTWAEVNTSFTGLPGARITVTSAVPEPSTYGLMFAGGLLIAAVARRKTRHQG</sequence>
<dbReference type="NCBIfam" id="TIGR02595">
    <property type="entry name" value="PEP_CTERM"/>
    <property type="match status" value="1"/>
</dbReference>
<protein>
    <recommendedName>
        <fullName evidence="2">Ice-binding protein C-terminal domain-containing protein</fullName>
    </recommendedName>
</protein>
<feature type="chain" id="PRO_5046667608" description="Ice-binding protein C-terminal domain-containing protein" evidence="1">
    <location>
        <begin position="25"/>
        <end position="203"/>
    </location>
</feature>
<dbReference type="Proteomes" id="UP001180825">
    <property type="component" value="Unassembled WGS sequence"/>
</dbReference>
<keyword evidence="1" id="KW-0732">Signal</keyword>
<evidence type="ECO:0000259" key="2">
    <source>
        <dbReference type="Pfam" id="PF07589"/>
    </source>
</evidence>
<dbReference type="EMBL" id="JAVDXV010000006">
    <property type="protein sequence ID" value="MDR7334077.1"/>
    <property type="molecule type" value="Genomic_DNA"/>
</dbReference>
<feature type="signal peptide" evidence="1">
    <location>
        <begin position="1"/>
        <end position="24"/>
    </location>
</feature>
<dbReference type="RefSeq" id="WP_310330278.1">
    <property type="nucleotide sequence ID" value="NZ_JAVDXV010000006.1"/>
</dbReference>
<dbReference type="Pfam" id="PF07589">
    <property type="entry name" value="PEP-CTERM"/>
    <property type="match status" value="1"/>
</dbReference>
<feature type="domain" description="Ice-binding protein C-terminal" evidence="2">
    <location>
        <begin position="174"/>
        <end position="198"/>
    </location>
</feature>
<gene>
    <name evidence="3" type="ORF">J2X21_003229</name>
</gene>
<evidence type="ECO:0000313" key="3">
    <source>
        <dbReference type="EMBL" id="MDR7334077.1"/>
    </source>
</evidence>
<evidence type="ECO:0000313" key="4">
    <source>
        <dbReference type="Proteomes" id="UP001180825"/>
    </source>
</evidence>
<proteinExistence type="predicted"/>
<accession>A0ABU2AC57</accession>
<evidence type="ECO:0000256" key="1">
    <source>
        <dbReference type="SAM" id="SignalP"/>
    </source>
</evidence>